<dbReference type="AlphaFoldDB" id="A0A0P0WPS8"/>
<reference evidence="2 3" key="2">
    <citation type="journal article" date="2013" name="Plant Cell Physiol.">
        <title>Rice Annotation Project Database (RAP-DB): an integrative and interactive database for rice genomics.</title>
        <authorList>
            <person name="Sakai H."/>
            <person name="Lee S.S."/>
            <person name="Tanaka T."/>
            <person name="Numa H."/>
            <person name="Kim J."/>
            <person name="Kawahara Y."/>
            <person name="Wakimoto H."/>
            <person name="Yang C.C."/>
            <person name="Iwamoto M."/>
            <person name="Abe T."/>
            <person name="Yamada Y."/>
            <person name="Muto A."/>
            <person name="Inokuchi H."/>
            <person name="Ikemura T."/>
            <person name="Matsumoto T."/>
            <person name="Sasaki T."/>
            <person name="Itoh T."/>
        </authorList>
    </citation>
    <scope>NUCLEOTIDE SEQUENCE [LARGE SCALE GENOMIC DNA]</scope>
    <source>
        <strain evidence="3">cv. Nipponbare</strain>
    </source>
</reference>
<sequence>MQRKGLRTLFLLVCWGIWTERNNRNFEKEGWSIQRIVDKFFFMRSSSGPATEKKGWYSSLEERAVFLLVCNFV</sequence>
<proteinExistence type="predicted"/>
<gene>
    <name evidence="2" type="ordered locus">Os05g0536101</name>
    <name evidence="2" type="ORF">OSNPB_050536101</name>
</gene>
<accession>A0A0P0WPS8</accession>
<dbReference type="InParanoid" id="A0A0P0WPS8"/>
<feature type="signal peptide" evidence="1">
    <location>
        <begin position="1"/>
        <end position="19"/>
    </location>
</feature>
<dbReference type="Proteomes" id="UP000059680">
    <property type="component" value="Chromosome 5"/>
</dbReference>
<keyword evidence="3" id="KW-1185">Reference proteome</keyword>
<dbReference type="EMBL" id="AP014961">
    <property type="protein sequence ID" value="BAS95079.1"/>
    <property type="molecule type" value="Genomic_DNA"/>
</dbReference>
<reference evidence="3" key="1">
    <citation type="journal article" date="2005" name="Nature">
        <title>The map-based sequence of the rice genome.</title>
        <authorList>
            <consortium name="International rice genome sequencing project (IRGSP)"/>
            <person name="Matsumoto T."/>
            <person name="Wu J."/>
            <person name="Kanamori H."/>
            <person name="Katayose Y."/>
            <person name="Fujisawa M."/>
            <person name="Namiki N."/>
            <person name="Mizuno H."/>
            <person name="Yamamoto K."/>
            <person name="Antonio B.A."/>
            <person name="Baba T."/>
            <person name="Sakata K."/>
            <person name="Nagamura Y."/>
            <person name="Aoki H."/>
            <person name="Arikawa K."/>
            <person name="Arita K."/>
            <person name="Bito T."/>
            <person name="Chiden Y."/>
            <person name="Fujitsuka N."/>
            <person name="Fukunaka R."/>
            <person name="Hamada M."/>
            <person name="Harada C."/>
            <person name="Hayashi A."/>
            <person name="Hijishita S."/>
            <person name="Honda M."/>
            <person name="Hosokawa S."/>
            <person name="Ichikawa Y."/>
            <person name="Idonuma A."/>
            <person name="Iijima M."/>
            <person name="Ikeda M."/>
            <person name="Ikeno M."/>
            <person name="Ito K."/>
            <person name="Ito S."/>
            <person name="Ito T."/>
            <person name="Ito Y."/>
            <person name="Ito Y."/>
            <person name="Iwabuchi A."/>
            <person name="Kamiya K."/>
            <person name="Karasawa W."/>
            <person name="Kurita K."/>
            <person name="Katagiri S."/>
            <person name="Kikuta A."/>
            <person name="Kobayashi H."/>
            <person name="Kobayashi N."/>
            <person name="Machita K."/>
            <person name="Maehara T."/>
            <person name="Masukawa M."/>
            <person name="Mizubayashi T."/>
            <person name="Mukai Y."/>
            <person name="Nagasaki H."/>
            <person name="Nagata Y."/>
            <person name="Naito S."/>
            <person name="Nakashima M."/>
            <person name="Nakama Y."/>
            <person name="Nakamichi Y."/>
            <person name="Nakamura M."/>
            <person name="Meguro A."/>
            <person name="Negishi M."/>
            <person name="Ohta I."/>
            <person name="Ohta T."/>
            <person name="Okamoto M."/>
            <person name="Ono N."/>
            <person name="Saji S."/>
            <person name="Sakaguchi M."/>
            <person name="Sakai K."/>
            <person name="Shibata M."/>
            <person name="Shimokawa T."/>
            <person name="Song J."/>
            <person name="Takazaki Y."/>
            <person name="Terasawa K."/>
            <person name="Tsugane M."/>
            <person name="Tsuji K."/>
            <person name="Ueda S."/>
            <person name="Waki K."/>
            <person name="Yamagata H."/>
            <person name="Yamamoto M."/>
            <person name="Yamamoto S."/>
            <person name="Yamane H."/>
            <person name="Yoshiki S."/>
            <person name="Yoshihara R."/>
            <person name="Yukawa K."/>
            <person name="Zhong H."/>
            <person name="Yano M."/>
            <person name="Yuan Q."/>
            <person name="Ouyang S."/>
            <person name="Liu J."/>
            <person name="Jones K.M."/>
            <person name="Gansberger K."/>
            <person name="Moffat K."/>
            <person name="Hill J."/>
            <person name="Bera J."/>
            <person name="Fadrosh D."/>
            <person name="Jin S."/>
            <person name="Johri S."/>
            <person name="Kim M."/>
            <person name="Overton L."/>
            <person name="Reardon M."/>
            <person name="Tsitrin T."/>
            <person name="Vuong H."/>
            <person name="Weaver B."/>
            <person name="Ciecko A."/>
            <person name="Tallon L."/>
            <person name="Jackson J."/>
            <person name="Pai G."/>
            <person name="Aken S.V."/>
            <person name="Utterback T."/>
            <person name="Reidmuller S."/>
            <person name="Feldblyum T."/>
            <person name="Hsiao J."/>
            <person name="Zismann V."/>
            <person name="Iobst S."/>
            <person name="de Vazeille A.R."/>
            <person name="Buell C.R."/>
            <person name="Ying K."/>
            <person name="Li Y."/>
            <person name="Lu T."/>
            <person name="Huang Y."/>
            <person name="Zhao Q."/>
            <person name="Feng Q."/>
            <person name="Zhang L."/>
            <person name="Zhu J."/>
            <person name="Weng Q."/>
            <person name="Mu J."/>
            <person name="Lu Y."/>
            <person name="Fan D."/>
            <person name="Liu Y."/>
            <person name="Guan J."/>
            <person name="Zhang Y."/>
            <person name="Yu S."/>
            <person name="Liu X."/>
            <person name="Zhang Y."/>
            <person name="Hong G."/>
            <person name="Han B."/>
            <person name="Choisne N."/>
            <person name="Demange N."/>
            <person name="Orjeda G."/>
            <person name="Samain S."/>
            <person name="Cattolico L."/>
            <person name="Pelletier E."/>
            <person name="Couloux A."/>
            <person name="Segurens B."/>
            <person name="Wincker P."/>
            <person name="D'Hont A."/>
            <person name="Scarpelli C."/>
            <person name="Weissenbach J."/>
            <person name="Salanoubat M."/>
            <person name="Quetier F."/>
            <person name="Yu Y."/>
            <person name="Kim H.R."/>
            <person name="Rambo T."/>
            <person name="Currie J."/>
            <person name="Collura K."/>
            <person name="Luo M."/>
            <person name="Yang T."/>
            <person name="Ammiraju J.S.S."/>
            <person name="Engler F."/>
            <person name="Soderlund C."/>
            <person name="Wing R.A."/>
            <person name="Palmer L.E."/>
            <person name="de la Bastide M."/>
            <person name="Spiegel L."/>
            <person name="Nascimento L."/>
            <person name="Zutavern T."/>
            <person name="O'Shaughnessy A."/>
            <person name="Dike S."/>
            <person name="Dedhia N."/>
            <person name="Preston R."/>
            <person name="Balija V."/>
            <person name="McCombie W.R."/>
            <person name="Chow T."/>
            <person name="Chen H."/>
            <person name="Chung M."/>
            <person name="Chen C."/>
            <person name="Shaw J."/>
            <person name="Wu H."/>
            <person name="Hsiao K."/>
            <person name="Chao Y."/>
            <person name="Chu M."/>
            <person name="Cheng C."/>
            <person name="Hour A."/>
            <person name="Lee P."/>
            <person name="Lin S."/>
            <person name="Lin Y."/>
            <person name="Liou J."/>
            <person name="Liu S."/>
            <person name="Hsing Y."/>
            <person name="Raghuvanshi S."/>
            <person name="Mohanty A."/>
            <person name="Bharti A.K."/>
            <person name="Gaur A."/>
            <person name="Gupta V."/>
            <person name="Kumar D."/>
            <person name="Ravi V."/>
            <person name="Vij S."/>
            <person name="Kapur A."/>
            <person name="Khurana P."/>
            <person name="Khurana P."/>
            <person name="Khurana J.P."/>
            <person name="Tyagi A.K."/>
            <person name="Gaikwad K."/>
            <person name="Singh A."/>
            <person name="Dalal V."/>
            <person name="Srivastava S."/>
            <person name="Dixit A."/>
            <person name="Pal A.K."/>
            <person name="Ghazi I.A."/>
            <person name="Yadav M."/>
            <person name="Pandit A."/>
            <person name="Bhargava A."/>
            <person name="Sureshbabu K."/>
            <person name="Batra K."/>
            <person name="Sharma T.R."/>
            <person name="Mohapatra T."/>
            <person name="Singh N.K."/>
            <person name="Messing J."/>
            <person name="Nelson A.B."/>
            <person name="Fuks G."/>
            <person name="Kavchok S."/>
            <person name="Keizer G."/>
            <person name="Linton E."/>
            <person name="Llaca V."/>
            <person name="Song R."/>
            <person name="Tanyolac B."/>
            <person name="Young S."/>
            <person name="Ho-Il K."/>
            <person name="Hahn J.H."/>
            <person name="Sangsakoo G."/>
            <person name="Vanavichit A."/>
            <person name="de Mattos Luiz.A.T."/>
            <person name="Zimmer P.D."/>
            <person name="Malone G."/>
            <person name="Dellagostin O."/>
            <person name="de Oliveira A.C."/>
            <person name="Bevan M."/>
            <person name="Bancroft I."/>
            <person name="Minx P."/>
            <person name="Cordum H."/>
            <person name="Wilson R."/>
            <person name="Cheng Z."/>
            <person name="Jin W."/>
            <person name="Jiang J."/>
            <person name="Leong S.A."/>
            <person name="Iwama H."/>
            <person name="Gojobori T."/>
            <person name="Itoh T."/>
            <person name="Niimura Y."/>
            <person name="Fujii Y."/>
            <person name="Habara T."/>
            <person name="Sakai H."/>
            <person name="Sato Y."/>
            <person name="Wilson G."/>
            <person name="Kumar K."/>
            <person name="McCouch S."/>
            <person name="Juretic N."/>
            <person name="Hoen D."/>
            <person name="Wright S."/>
            <person name="Bruskiewich R."/>
            <person name="Bureau T."/>
            <person name="Miyao A."/>
            <person name="Hirochika H."/>
            <person name="Nishikawa T."/>
            <person name="Kadowaki K."/>
            <person name="Sugiura M."/>
            <person name="Burr B."/>
            <person name="Sasaki T."/>
        </authorList>
    </citation>
    <scope>NUCLEOTIDE SEQUENCE [LARGE SCALE GENOMIC DNA]</scope>
    <source>
        <strain evidence="3">cv. Nipponbare</strain>
    </source>
</reference>
<evidence type="ECO:0000313" key="3">
    <source>
        <dbReference type="Proteomes" id="UP000059680"/>
    </source>
</evidence>
<dbReference type="Gramene" id="Os05t0536101-01">
    <property type="protein sequence ID" value="Os05t0536101-01"/>
    <property type="gene ID" value="Os05g0536101"/>
</dbReference>
<protein>
    <submittedName>
        <fullName evidence="2">Os05g0536101 protein</fullName>
    </submittedName>
</protein>
<organism evidence="2 3">
    <name type="scientific">Oryza sativa subsp. japonica</name>
    <name type="common">Rice</name>
    <dbReference type="NCBI Taxonomy" id="39947"/>
    <lineage>
        <taxon>Eukaryota</taxon>
        <taxon>Viridiplantae</taxon>
        <taxon>Streptophyta</taxon>
        <taxon>Embryophyta</taxon>
        <taxon>Tracheophyta</taxon>
        <taxon>Spermatophyta</taxon>
        <taxon>Magnoliopsida</taxon>
        <taxon>Liliopsida</taxon>
        <taxon>Poales</taxon>
        <taxon>Poaceae</taxon>
        <taxon>BOP clade</taxon>
        <taxon>Oryzoideae</taxon>
        <taxon>Oryzeae</taxon>
        <taxon>Oryzinae</taxon>
        <taxon>Oryza</taxon>
        <taxon>Oryza sativa</taxon>
    </lineage>
</organism>
<keyword evidence="1" id="KW-0732">Signal</keyword>
<reference evidence="2 3" key="3">
    <citation type="journal article" date="2013" name="Rice">
        <title>Improvement of the Oryza sativa Nipponbare reference genome using next generation sequence and optical map data.</title>
        <authorList>
            <person name="Kawahara Y."/>
            <person name="de la Bastide M."/>
            <person name="Hamilton J.P."/>
            <person name="Kanamori H."/>
            <person name="McCombie W.R."/>
            <person name="Ouyang S."/>
            <person name="Schwartz D.C."/>
            <person name="Tanaka T."/>
            <person name="Wu J."/>
            <person name="Zhou S."/>
            <person name="Childs K.L."/>
            <person name="Davidson R.M."/>
            <person name="Lin H."/>
            <person name="Quesada-Ocampo L."/>
            <person name="Vaillancourt B."/>
            <person name="Sakai H."/>
            <person name="Lee S.S."/>
            <person name="Kim J."/>
            <person name="Numa H."/>
            <person name="Itoh T."/>
            <person name="Buell C.R."/>
            <person name="Matsumoto T."/>
        </authorList>
    </citation>
    <scope>NUCLEOTIDE SEQUENCE [LARGE SCALE GENOMIC DNA]</scope>
    <source>
        <strain evidence="3">cv. Nipponbare</strain>
    </source>
</reference>
<evidence type="ECO:0000256" key="1">
    <source>
        <dbReference type="SAM" id="SignalP"/>
    </source>
</evidence>
<dbReference type="PaxDb" id="39947-A0A0P0WPS8"/>
<evidence type="ECO:0000313" key="2">
    <source>
        <dbReference type="EMBL" id="BAS95079.1"/>
    </source>
</evidence>
<name>A0A0P0WPS8_ORYSJ</name>
<feature type="chain" id="PRO_5006056814" evidence="1">
    <location>
        <begin position="20"/>
        <end position="73"/>
    </location>
</feature>